<protein>
    <recommendedName>
        <fullName evidence="5">CTCK domain-containing protein</fullName>
    </recommendedName>
</protein>
<feature type="disulfide bond" evidence="4">
    <location>
        <begin position="681"/>
        <end position="733"/>
    </location>
</feature>
<evidence type="ECO:0000256" key="3">
    <source>
        <dbReference type="ARBA" id="ARBA00023157"/>
    </source>
</evidence>
<feature type="disulfide bond" evidence="4">
    <location>
        <begin position="666"/>
        <end position="715"/>
    </location>
</feature>
<evidence type="ECO:0000256" key="1">
    <source>
        <dbReference type="ARBA" id="ARBA00004613"/>
    </source>
</evidence>
<feature type="disulfide bond" evidence="4">
    <location>
        <begin position="677"/>
        <end position="731"/>
    </location>
</feature>
<keyword evidence="2" id="KW-0964">Secreted</keyword>
<proteinExistence type="predicted"/>
<comment type="caution">
    <text evidence="6">The sequence shown here is derived from an EMBL/GenBank/DDBJ whole genome shotgun (WGS) entry which is preliminary data.</text>
</comment>
<comment type="caution">
    <text evidence="4">Lacks conserved residue(s) required for the propagation of feature annotation.</text>
</comment>
<dbReference type="SMART" id="SM00041">
    <property type="entry name" value="CT"/>
    <property type="match status" value="1"/>
</dbReference>
<sequence>MSLFASVRHDQCFPYRLGNPGLVAAITVPVRDLHFLPSVSHFRVVNLLICPVTKMALYLKRRQIQISLAASSTNAPGESYTPDGDTCVTYTCKSDYKLDTNTEKCVITDQSQCPEGYEYKKPAGVCCGSCKKVECVIKMTDSSVKLLKPGDSYTPDGDRCVKYTCKSDIEVETHIQTCTITEPSQCPEGYEYKKLKDECCGQCVQVACPVTTDKNHTKLLKPGESYTPDGDTCVTYTCKSDYKLDTNTEKCVITDQSQCPEGYEYIKPAGVCCGSCKKVECVIKMKDSSVKLLKPGESYTPDGDTCVTYTCKSDYKLHTNTEKCVITNQSQCPEGYEYKKLKDECCGICDQVACPVKTDKNRTKLLRGTHVSQYTCKSDIEVETHITDIIGTLECGDNPDGYEYKKLKDECCGICDQVACPVKTDKNRTKLLPPGESYTPDGDTCVTYTCKSDYKLDTNTEKCVITDQSQCPEGYEYIRPAGVCCGSCKKVECVIKMKDSSVKLLKPGDSYTPDGDRCVKYTCKSDIEIETHIQTCTITEPSQCPEGYEYKISADECCGKCIQVECIIKMNDSSTHILKVIIICFPKSNVYITPGETYIPENDKCTSYKCTSTYQVNTTKETCPAFDSNKCIPGTIRMSENGCCKICEISSCRVHKESRPITHGKCVSDQTVELSYCDGNCNTKSMYSAESNAMEHKCSCCQETKTSKRTVELSCKDNTKSQYTYIYVEECGCTSTQCQVNTPTEPQQENQ</sequence>
<name>A0A8T2J3U4_9PIPI</name>
<evidence type="ECO:0000256" key="2">
    <source>
        <dbReference type="ARBA" id="ARBA00022525"/>
    </source>
</evidence>
<dbReference type="Proteomes" id="UP000812440">
    <property type="component" value="Chromosome 4"/>
</dbReference>
<dbReference type="SMART" id="SM01318">
    <property type="entry name" value="SVWC"/>
    <property type="match status" value="3"/>
</dbReference>
<gene>
    <name evidence="6" type="ORF">GDO86_008696</name>
</gene>
<dbReference type="GO" id="GO:0005576">
    <property type="term" value="C:extracellular region"/>
    <property type="evidence" value="ECO:0007669"/>
    <property type="project" value="UniProtKB-SubCell"/>
</dbReference>
<dbReference type="OrthoDB" id="10071893at2759"/>
<dbReference type="SMART" id="SM00289">
    <property type="entry name" value="WR1"/>
    <property type="match status" value="5"/>
</dbReference>
<dbReference type="InterPro" id="IPR029277">
    <property type="entry name" value="SVWC_dom"/>
</dbReference>
<dbReference type="PROSITE" id="PS01185">
    <property type="entry name" value="CTCK_1"/>
    <property type="match status" value="1"/>
</dbReference>
<comment type="subcellular location">
    <subcellularLocation>
        <location evidence="1">Secreted</location>
    </subcellularLocation>
</comment>
<dbReference type="InterPro" id="IPR006150">
    <property type="entry name" value="Cys_repeat_1"/>
</dbReference>
<accession>A0A8T2J3U4</accession>
<dbReference type="AlphaFoldDB" id="A0A8T2J3U4"/>
<reference evidence="6" key="1">
    <citation type="thesis" date="2020" institute="ProQuest LLC" country="789 East Eisenhower Parkway, Ann Arbor, MI, USA">
        <title>Comparative Genomics and Chromosome Evolution.</title>
        <authorList>
            <person name="Mudd A.B."/>
        </authorList>
    </citation>
    <scope>NUCLEOTIDE SEQUENCE</scope>
    <source>
        <strain evidence="6">Female2</strain>
        <tissue evidence="6">Blood</tissue>
    </source>
</reference>
<keyword evidence="3 4" id="KW-1015">Disulfide bond</keyword>
<evidence type="ECO:0000313" key="7">
    <source>
        <dbReference type="Proteomes" id="UP000812440"/>
    </source>
</evidence>
<evidence type="ECO:0000256" key="4">
    <source>
        <dbReference type="PROSITE-ProRule" id="PRU00039"/>
    </source>
</evidence>
<evidence type="ECO:0000259" key="5">
    <source>
        <dbReference type="PROSITE" id="PS01225"/>
    </source>
</evidence>
<keyword evidence="7" id="KW-1185">Reference proteome</keyword>
<organism evidence="6 7">
    <name type="scientific">Hymenochirus boettgeri</name>
    <name type="common">Congo dwarf clawed frog</name>
    <dbReference type="NCBI Taxonomy" id="247094"/>
    <lineage>
        <taxon>Eukaryota</taxon>
        <taxon>Metazoa</taxon>
        <taxon>Chordata</taxon>
        <taxon>Craniata</taxon>
        <taxon>Vertebrata</taxon>
        <taxon>Euteleostomi</taxon>
        <taxon>Amphibia</taxon>
        <taxon>Batrachia</taxon>
        <taxon>Anura</taxon>
        <taxon>Pipoidea</taxon>
        <taxon>Pipidae</taxon>
        <taxon>Pipinae</taxon>
        <taxon>Hymenochirus</taxon>
    </lineage>
</organism>
<evidence type="ECO:0000313" key="6">
    <source>
        <dbReference type="EMBL" id="KAG8438104.1"/>
    </source>
</evidence>
<feature type="domain" description="CTCK" evidence="5">
    <location>
        <begin position="652"/>
        <end position="739"/>
    </location>
</feature>
<dbReference type="EMBL" id="JAACNH010000007">
    <property type="protein sequence ID" value="KAG8438104.1"/>
    <property type="molecule type" value="Genomic_DNA"/>
</dbReference>
<dbReference type="InterPro" id="IPR006207">
    <property type="entry name" value="Cys_knot_C"/>
</dbReference>
<dbReference type="PROSITE" id="PS01225">
    <property type="entry name" value="CTCK_2"/>
    <property type="match status" value="1"/>
</dbReference>